<dbReference type="GO" id="GO:0015697">
    <property type="term" value="P:quaternary ammonium group transport"/>
    <property type="evidence" value="ECO:0007669"/>
    <property type="project" value="UniProtKB-ARBA"/>
</dbReference>
<keyword evidence="1" id="KW-0813">Transport</keyword>
<evidence type="ECO:0000259" key="5">
    <source>
        <dbReference type="PROSITE" id="PS50893"/>
    </source>
</evidence>
<protein>
    <submittedName>
        <fullName evidence="6">ABC transporter ATP-binding protein</fullName>
    </submittedName>
</protein>
<dbReference type="Pfam" id="PF00005">
    <property type="entry name" value="ABC_tran"/>
    <property type="match status" value="1"/>
</dbReference>
<evidence type="ECO:0000313" key="7">
    <source>
        <dbReference type="Proteomes" id="UP000197424"/>
    </source>
</evidence>
<evidence type="ECO:0000256" key="1">
    <source>
        <dbReference type="ARBA" id="ARBA00022448"/>
    </source>
</evidence>
<dbReference type="GO" id="GO:0022857">
    <property type="term" value="F:transmembrane transporter activity"/>
    <property type="evidence" value="ECO:0007669"/>
    <property type="project" value="InterPro"/>
</dbReference>
<proteinExistence type="predicted"/>
<dbReference type="Gene3D" id="2.40.50.100">
    <property type="match status" value="1"/>
</dbReference>
<dbReference type="GO" id="GO:0016887">
    <property type="term" value="F:ATP hydrolysis activity"/>
    <property type="evidence" value="ECO:0007669"/>
    <property type="project" value="InterPro"/>
</dbReference>
<dbReference type="InterPro" id="IPR050093">
    <property type="entry name" value="ABC_SmlMolc_Importer"/>
</dbReference>
<reference evidence="7" key="1">
    <citation type="submission" date="2017-06" db="EMBL/GenBank/DDBJ databases">
        <title>Whole genome sequence of Laribacter hongkongensis LHGZ1.</title>
        <authorList>
            <person name="Chen D."/>
            <person name="Wu H."/>
            <person name="Chen J."/>
        </authorList>
    </citation>
    <scope>NUCLEOTIDE SEQUENCE [LARGE SCALE GENOMIC DNA]</scope>
    <source>
        <strain evidence="7">LHGZ1</strain>
    </source>
</reference>
<keyword evidence="2" id="KW-0472">Membrane</keyword>
<organism evidence="6 7">
    <name type="scientific">Laribacter hongkongensis</name>
    <dbReference type="NCBI Taxonomy" id="168471"/>
    <lineage>
        <taxon>Bacteria</taxon>
        <taxon>Pseudomonadati</taxon>
        <taxon>Pseudomonadota</taxon>
        <taxon>Betaproteobacteria</taxon>
        <taxon>Neisseriales</taxon>
        <taxon>Aquaspirillaceae</taxon>
        <taxon>Laribacter</taxon>
    </lineage>
</organism>
<dbReference type="Pfam" id="PF08402">
    <property type="entry name" value="TOBE_2"/>
    <property type="match status" value="1"/>
</dbReference>
<dbReference type="Gene3D" id="3.40.50.300">
    <property type="entry name" value="P-loop containing nucleotide triphosphate hydrolases"/>
    <property type="match status" value="1"/>
</dbReference>
<dbReference type="InterPro" id="IPR003439">
    <property type="entry name" value="ABC_transporter-like_ATP-bd"/>
</dbReference>
<dbReference type="SUPFAM" id="SSF50331">
    <property type="entry name" value="MOP-like"/>
    <property type="match status" value="1"/>
</dbReference>
<accession>A0A248LFI0</accession>
<dbReference type="OrthoDB" id="5298774at2"/>
<dbReference type="GO" id="GO:0043190">
    <property type="term" value="C:ATP-binding cassette (ABC) transporter complex"/>
    <property type="evidence" value="ECO:0007669"/>
    <property type="project" value="InterPro"/>
</dbReference>
<dbReference type="PANTHER" id="PTHR42781:SF4">
    <property type="entry name" value="SPERMIDINE_PUTRESCINE IMPORT ATP-BINDING PROTEIN POTA"/>
    <property type="match status" value="1"/>
</dbReference>
<evidence type="ECO:0000256" key="3">
    <source>
        <dbReference type="ARBA" id="ARBA00022741"/>
    </source>
</evidence>
<dbReference type="InterPro" id="IPR013611">
    <property type="entry name" value="Transp-assoc_OB_typ2"/>
</dbReference>
<dbReference type="InterPro" id="IPR017871">
    <property type="entry name" value="ABC_transporter-like_CS"/>
</dbReference>
<name>A0A248LFI0_9NEIS</name>
<dbReference type="PROSITE" id="PS50893">
    <property type="entry name" value="ABC_TRANSPORTER_2"/>
    <property type="match status" value="1"/>
</dbReference>
<gene>
    <name evidence="6" type="ORF">LHGZ1_0335</name>
</gene>
<dbReference type="RefSeq" id="WP_088859939.1">
    <property type="nucleotide sequence ID" value="NZ_CP022115.1"/>
</dbReference>
<evidence type="ECO:0000256" key="4">
    <source>
        <dbReference type="ARBA" id="ARBA00022840"/>
    </source>
</evidence>
<dbReference type="GO" id="GO:0005524">
    <property type="term" value="F:ATP binding"/>
    <property type="evidence" value="ECO:0007669"/>
    <property type="project" value="UniProtKB-KW"/>
</dbReference>
<feature type="domain" description="ABC transporter" evidence="5">
    <location>
        <begin position="3"/>
        <end position="234"/>
    </location>
</feature>
<keyword evidence="2" id="KW-1003">Cell membrane</keyword>
<keyword evidence="3" id="KW-0547">Nucleotide-binding</keyword>
<dbReference type="PANTHER" id="PTHR42781">
    <property type="entry name" value="SPERMIDINE/PUTRESCINE IMPORT ATP-BINDING PROTEIN POTA"/>
    <property type="match status" value="1"/>
</dbReference>
<dbReference type="InterPro" id="IPR008995">
    <property type="entry name" value="Mo/tungstate-bd_C_term_dom"/>
</dbReference>
<dbReference type="AlphaFoldDB" id="A0A248LFI0"/>
<sequence length="342" mass="37270">MSLSYEQVSFQYRGTPMGVFDVNLTLESGELVALIGPSGSGKTTLLRLTAGLLTGHSGHIRLGERDLSNVPVHQREIGMMFQHYALFPHLTVAENVAYGLKMRGVAKAARRKTALEMLELVGLSAHIDRLPGQMSGGQQQRVALARALAFGPQALLLDEPLSALDASIRGQLRDQIRTLQQQFGATTLLVTHDQEEALTMADRVALLDHGRVLQYGTPEELYQAPCNETVARFVGLSTILPATVCATDEIDLGFARLRCDTSARAIGSAVRMLVRPESIDTDPPAGTVNRLPGRVTLKRYLGALTRYDFQVDGCDTVWLGDARQVPEHAIAVAPEHVRLLDN</sequence>
<dbReference type="InterPro" id="IPR003593">
    <property type="entry name" value="AAA+_ATPase"/>
</dbReference>
<keyword evidence="4 6" id="KW-0067">ATP-binding</keyword>
<dbReference type="SMART" id="SM00382">
    <property type="entry name" value="AAA"/>
    <property type="match status" value="1"/>
</dbReference>
<dbReference type="PROSITE" id="PS00211">
    <property type="entry name" value="ABC_TRANSPORTER_1"/>
    <property type="match status" value="1"/>
</dbReference>
<evidence type="ECO:0000313" key="6">
    <source>
        <dbReference type="EMBL" id="ASJ23166.1"/>
    </source>
</evidence>
<evidence type="ECO:0000256" key="2">
    <source>
        <dbReference type="ARBA" id="ARBA00022475"/>
    </source>
</evidence>
<dbReference type="InterPro" id="IPR027417">
    <property type="entry name" value="P-loop_NTPase"/>
</dbReference>
<dbReference type="EMBL" id="CP022115">
    <property type="protein sequence ID" value="ASJ23166.1"/>
    <property type="molecule type" value="Genomic_DNA"/>
</dbReference>
<dbReference type="FunFam" id="3.40.50.300:FF:000425">
    <property type="entry name" value="Probable ABC transporter, ATP-binding subunit"/>
    <property type="match status" value="1"/>
</dbReference>
<dbReference type="Proteomes" id="UP000197424">
    <property type="component" value="Chromosome"/>
</dbReference>
<dbReference type="SUPFAM" id="SSF52540">
    <property type="entry name" value="P-loop containing nucleoside triphosphate hydrolases"/>
    <property type="match status" value="1"/>
</dbReference>